<evidence type="ECO:0000256" key="5">
    <source>
        <dbReference type="ARBA" id="ARBA00022490"/>
    </source>
</evidence>
<organism evidence="9 10">
    <name type="scientific">Cryoendolithus antarcticus</name>
    <dbReference type="NCBI Taxonomy" id="1507870"/>
    <lineage>
        <taxon>Eukaryota</taxon>
        <taxon>Fungi</taxon>
        <taxon>Dikarya</taxon>
        <taxon>Ascomycota</taxon>
        <taxon>Pezizomycotina</taxon>
        <taxon>Dothideomycetes</taxon>
        <taxon>Dothideomycetidae</taxon>
        <taxon>Cladosporiales</taxon>
        <taxon>Cladosporiaceae</taxon>
        <taxon>Cryoendolithus</taxon>
    </lineage>
</organism>
<feature type="compositionally biased region" description="Low complexity" evidence="8">
    <location>
        <begin position="1"/>
        <end position="17"/>
    </location>
</feature>
<feature type="coiled-coil region" evidence="7">
    <location>
        <begin position="114"/>
        <end position="158"/>
    </location>
</feature>
<evidence type="ECO:0000256" key="3">
    <source>
        <dbReference type="ARBA" id="ARBA00007289"/>
    </source>
</evidence>
<evidence type="ECO:0000256" key="2">
    <source>
        <dbReference type="ARBA" id="ARBA00004496"/>
    </source>
</evidence>
<evidence type="ECO:0000256" key="1">
    <source>
        <dbReference type="ARBA" id="ARBA00003807"/>
    </source>
</evidence>
<comment type="function">
    <text evidence="1">Component of the biogenesis of lysosome-related organelles complex-1 (BLOC-1), a complex that is involved in endosomal cargo sorting.</text>
</comment>
<dbReference type="AlphaFoldDB" id="A0A1V8ST57"/>
<dbReference type="PANTHER" id="PTHR39145">
    <property type="entry name" value="BIOGENESIS OF LYSOSOME-RELATED ORGANELLES COMPLEX 1 SUBUNIT CNL1"/>
    <property type="match status" value="1"/>
</dbReference>
<dbReference type="GO" id="GO:0005737">
    <property type="term" value="C:cytoplasm"/>
    <property type="evidence" value="ECO:0007669"/>
    <property type="project" value="UniProtKB-SubCell"/>
</dbReference>
<dbReference type="EMBL" id="NAJO01000028">
    <property type="protein sequence ID" value="OQO02191.1"/>
    <property type="molecule type" value="Genomic_DNA"/>
</dbReference>
<dbReference type="InterPro" id="IPR034455">
    <property type="entry name" value="CNL1"/>
</dbReference>
<dbReference type="GO" id="GO:0007032">
    <property type="term" value="P:endosome organization"/>
    <property type="evidence" value="ECO:0007669"/>
    <property type="project" value="TreeGrafter"/>
</dbReference>
<evidence type="ECO:0000256" key="6">
    <source>
        <dbReference type="ARBA" id="ARBA00029995"/>
    </source>
</evidence>
<dbReference type="PANTHER" id="PTHR39145:SF1">
    <property type="entry name" value="BIOGENESIS OF LYSOSOME-RELATED ORGANELLES COMPLEX 1 SUBUNIT CNL1"/>
    <property type="match status" value="1"/>
</dbReference>
<keyword evidence="5" id="KW-0963">Cytoplasm</keyword>
<reference evidence="10" key="1">
    <citation type="submission" date="2017-03" db="EMBL/GenBank/DDBJ databases">
        <title>Genomes of endolithic fungi from Antarctica.</title>
        <authorList>
            <person name="Coleine C."/>
            <person name="Masonjones S."/>
            <person name="Stajich J.E."/>
        </authorList>
    </citation>
    <scope>NUCLEOTIDE SEQUENCE [LARGE SCALE GENOMIC DNA]</scope>
    <source>
        <strain evidence="10">CCFEE 5527</strain>
    </source>
</reference>
<accession>A0A1V8ST57</accession>
<comment type="caution">
    <text evidence="9">The sequence shown here is derived from an EMBL/GenBank/DDBJ whole genome shotgun (WGS) entry which is preliminary data.</text>
</comment>
<dbReference type="InParanoid" id="A0A1V8ST57"/>
<feature type="region of interest" description="Disordered" evidence="8">
    <location>
        <begin position="1"/>
        <end position="63"/>
    </location>
</feature>
<proteinExistence type="inferred from homology"/>
<evidence type="ECO:0000313" key="9">
    <source>
        <dbReference type="EMBL" id="OQO02191.1"/>
    </source>
</evidence>
<protein>
    <recommendedName>
        <fullName evidence="4">Biogenesis of lysosome-related organelles complex 1 subunit CNL1</fullName>
    </recommendedName>
    <alternativeName>
        <fullName evidence="6">CNO-like protein 1</fullName>
    </alternativeName>
</protein>
<comment type="subcellular location">
    <subcellularLocation>
        <location evidence="2">Cytoplasm</location>
    </subcellularLocation>
</comment>
<keyword evidence="10" id="KW-1185">Reference proteome</keyword>
<name>A0A1V8ST57_9PEZI</name>
<dbReference type="GO" id="GO:0031083">
    <property type="term" value="C:BLOC-1 complex"/>
    <property type="evidence" value="ECO:0007669"/>
    <property type="project" value="InterPro"/>
</dbReference>
<evidence type="ECO:0000256" key="4">
    <source>
        <dbReference type="ARBA" id="ARBA00014971"/>
    </source>
</evidence>
<gene>
    <name evidence="9" type="ORF">B0A48_11743</name>
</gene>
<feature type="compositionally biased region" description="Low complexity" evidence="8">
    <location>
        <begin position="39"/>
        <end position="63"/>
    </location>
</feature>
<evidence type="ECO:0000256" key="7">
    <source>
        <dbReference type="SAM" id="Coils"/>
    </source>
</evidence>
<sequence length="160" mass="17893">MPQTSSRSRPQASSSAAPSPPTSIPDTNLGLTAQDVATLRQHQQLAHQQARSSAGSQASSQGRLLLDPGSLTLLGRHLERVMGAIQQRLEQLNRATEIATQTQYDRAGNEIEMADAEIARFRAILHQIDELENEFDKIRRIREIVRSFRARVEMLERRIG</sequence>
<evidence type="ECO:0000313" key="10">
    <source>
        <dbReference type="Proteomes" id="UP000192596"/>
    </source>
</evidence>
<dbReference type="Proteomes" id="UP000192596">
    <property type="component" value="Unassembled WGS sequence"/>
</dbReference>
<evidence type="ECO:0000256" key="8">
    <source>
        <dbReference type="SAM" id="MobiDB-lite"/>
    </source>
</evidence>
<comment type="similarity">
    <text evidence="3">Belongs to the BLOC1S4 family.</text>
</comment>
<dbReference type="STRING" id="1507870.A0A1V8ST57"/>
<dbReference type="OrthoDB" id="5424991at2759"/>
<keyword evidence="7" id="KW-0175">Coiled coil</keyword>